<dbReference type="SMART" id="SM01349">
    <property type="entry name" value="TOG"/>
    <property type="match status" value="2"/>
</dbReference>
<evidence type="ECO:0000256" key="6">
    <source>
        <dbReference type="PROSITE-ProRule" id="PRU00103"/>
    </source>
</evidence>
<evidence type="ECO:0000256" key="7">
    <source>
        <dbReference type="SAM" id="MobiDB-lite"/>
    </source>
</evidence>
<dbReference type="InterPro" id="IPR034085">
    <property type="entry name" value="TOG"/>
</dbReference>
<feature type="compositionally biased region" description="Polar residues" evidence="7">
    <location>
        <begin position="653"/>
        <end position="664"/>
    </location>
</feature>
<dbReference type="PROSITE" id="PS50077">
    <property type="entry name" value="HEAT_REPEAT"/>
    <property type="match status" value="3"/>
</dbReference>
<comment type="similarity">
    <text evidence="5">Belongs to the TOG/XMAP215 family.</text>
</comment>
<evidence type="ECO:0000256" key="5">
    <source>
        <dbReference type="ARBA" id="ARBA00025722"/>
    </source>
</evidence>
<dbReference type="InterPro" id="IPR045110">
    <property type="entry name" value="XMAP215"/>
</dbReference>
<dbReference type="GO" id="GO:0030951">
    <property type="term" value="P:establishment or maintenance of microtubule cytoskeleton polarity"/>
    <property type="evidence" value="ECO:0007669"/>
    <property type="project" value="InterPro"/>
</dbReference>
<evidence type="ECO:0000256" key="3">
    <source>
        <dbReference type="ARBA" id="ARBA00022737"/>
    </source>
</evidence>
<evidence type="ECO:0000256" key="4">
    <source>
        <dbReference type="ARBA" id="ARBA00023212"/>
    </source>
</evidence>
<dbReference type="InterPro" id="IPR021133">
    <property type="entry name" value="HEAT_type_2"/>
</dbReference>
<dbReference type="PANTHER" id="PTHR12609">
    <property type="entry name" value="MICROTUBULE ASSOCIATED PROTEIN XMAP215"/>
    <property type="match status" value="1"/>
</dbReference>
<dbReference type="GO" id="GO:0007051">
    <property type="term" value="P:spindle organization"/>
    <property type="evidence" value="ECO:0007669"/>
    <property type="project" value="InterPro"/>
</dbReference>
<feature type="repeat" description="HEAT" evidence="6">
    <location>
        <begin position="178"/>
        <end position="210"/>
    </location>
</feature>
<evidence type="ECO:0000256" key="1">
    <source>
        <dbReference type="ARBA" id="ARBA00004245"/>
    </source>
</evidence>
<feature type="domain" description="TOG" evidence="8">
    <location>
        <begin position="282"/>
        <end position="524"/>
    </location>
</feature>
<proteinExistence type="inferred from homology"/>
<dbReference type="InterPro" id="IPR048491">
    <property type="entry name" value="XMAP215_CLASP_TOG"/>
</dbReference>
<dbReference type="GO" id="GO:0046785">
    <property type="term" value="P:microtubule polymerization"/>
    <property type="evidence" value="ECO:0007669"/>
    <property type="project" value="InterPro"/>
</dbReference>
<dbReference type="SUPFAM" id="SSF48371">
    <property type="entry name" value="ARM repeat"/>
    <property type="match status" value="1"/>
</dbReference>
<comment type="caution">
    <text evidence="9">The sequence shown here is derived from an EMBL/GenBank/DDBJ whole genome shotgun (WGS) entry which is preliminary data.</text>
</comment>
<feature type="repeat" description="HEAT" evidence="6">
    <location>
        <begin position="455"/>
        <end position="493"/>
    </location>
</feature>
<dbReference type="Pfam" id="PF21041">
    <property type="entry name" value="XMAP215_CLASP_TOG"/>
    <property type="match status" value="1"/>
</dbReference>
<evidence type="ECO:0000313" key="9">
    <source>
        <dbReference type="EMBL" id="CAJ0605322.1"/>
    </source>
</evidence>
<keyword evidence="3" id="KW-0677">Repeat</keyword>
<comment type="subcellular location">
    <subcellularLocation>
        <location evidence="1">Cytoplasm</location>
        <location evidence="1">Cytoskeleton</location>
    </subcellularLocation>
</comment>
<dbReference type="FunFam" id="1.25.10.10:FF:000019">
    <property type="entry name" value="Cytoskeleton-associated protein 5"/>
    <property type="match status" value="2"/>
</dbReference>
<dbReference type="Gene3D" id="1.25.10.10">
    <property type="entry name" value="Leucine-rich Repeat Variant"/>
    <property type="match status" value="2"/>
</dbReference>
<dbReference type="InterPro" id="IPR011989">
    <property type="entry name" value="ARM-like"/>
</dbReference>
<dbReference type="AlphaFoldDB" id="A0AA36H7V3"/>
<dbReference type="GO" id="GO:0061863">
    <property type="term" value="F:microtubule plus end polymerase"/>
    <property type="evidence" value="ECO:0007669"/>
    <property type="project" value="InterPro"/>
</dbReference>
<evidence type="ECO:0000259" key="8">
    <source>
        <dbReference type="SMART" id="SM01349"/>
    </source>
</evidence>
<dbReference type="GO" id="GO:0051010">
    <property type="term" value="F:microtubule plus-end binding"/>
    <property type="evidence" value="ECO:0007669"/>
    <property type="project" value="InterPro"/>
</dbReference>
<dbReference type="GO" id="GO:0005856">
    <property type="term" value="C:cytoskeleton"/>
    <property type="evidence" value="ECO:0007669"/>
    <property type="project" value="UniProtKB-SubCell"/>
</dbReference>
<dbReference type="Pfam" id="PF21040">
    <property type="entry name" value="CEP104-like_TOG"/>
    <property type="match status" value="1"/>
</dbReference>
<accession>A0AA36H7V3</accession>
<dbReference type="EMBL" id="CATQJL010000316">
    <property type="protein sequence ID" value="CAJ0605322.1"/>
    <property type="molecule type" value="Genomic_DNA"/>
</dbReference>
<feature type="compositionally biased region" description="Low complexity" evidence="7">
    <location>
        <begin position="633"/>
        <end position="646"/>
    </location>
</feature>
<feature type="domain" description="TOG" evidence="8">
    <location>
        <begin position="5"/>
        <end position="242"/>
    </location>
</feature>
<organism evidence="9 10">
    <name type="scientific">Cylicocyclus nassatus</name>
    <name type="common">Nematode worm</name>
    <dbReference type="NCBI Taxonomy" id="53992"/>
    <lineage>
        <taxon>Eukaryota</taxon>
        <taxon>Metazoa</taxon>
        <taxon>Ecdysozoa</taxon>
        <taxon>Nematoda</taxon>
        <taxon>Chromadorea</taxon>
        <taxon>Rhabditida</taxon>
        <taxon>Rhabditina</taxon>
        <taxon>Rhabditomorpha</taxon>
        <taxon>Strongyloidea</taxon>
        <taxon>Strongylidae</taxon>
        <taxon>Cylicocyclus</taxon>
    </lineage>
</organism>
<protein>
    <recommendedName>
        <fullName evidence="8">TOG domain-containing protein</fullName>
    </recommendedName>
</protein>
<feature type="repeat" description="HEAT" evidence="6">
    <location>
        <begin position="102"/>
        <end position="140"/>
    </location>
</feature>
<keyword evidence="4" id="KW-0206">Cytoskeleton</keyword>
<gene>
    <name evidence="9" type="ORF">CYNAS_LOCUS17305</name>
</gene>
<reference evidence="9" key="1">
    <citation type="submission" date="2023-07" db="EMBL/GenBank/DDBJ databases">
        <authorList>
            <consortium name="CYATHOMIX"/>
        </authorList>
    </citation>
    <scope>NUCLEOTIDE SEQUENCE</scope>
    <source>
        <strain evidence="9">N/A</strain>
    </source>
</reference>
<keyword evidence="10" id="KW-1185">Reference proteome</keyword>
<keyword evidence="2" id="KW-0963">Cytoplasm</keyword>
<evidence type="ECO:0000313" key="10">
    <source>
        <dbReference type="Proteomes" id="UP001176961"/>
    </source>
</evidence>
<dbReference type="InterPro" id="IPR016024">
    <property type="entry name" value="ARM-type_fold"/>
</dbReference>
<feature type="region of interest" description="Disordered" evidence="7">
    <location>
        <begin position="530"/>
        <end position="711"/>
    </location>
</feature>
<evidence type="ECO:0000256" key="2">
    <source>
        <dbReference type="ARBA" id="ARBA00022490"/>
    </source>
</evidence>
<dbReference type="Proteomes" id="UP001176961">
    <property type="component" value="Unassembled WGS sequence"/>
</dbReference>
<sequence length="711" mass="77127">MDEWDLLDEVDVIALWPNEHKKNVQSSKWLERKEALEVLSQLIEKHPRLSTSSMTIYGETMDELKKIVARDSNINVVIAALHVLKNLAFGLRKCFACFIPMIWPVILDKAKDKKSTVRDALAEALDAVSATCDANRLSKDLCEHLSKPSPQSKQCLCSFLYRYFIRQETLPIDFAKAVLPIVVKLTTDSDPTVRDAACSSLGSAQRLLGNGLDAFLGSLRGEKAKMEKIEEYREAAIKENAEFAASRPKRAMIENAAGGDVDSDAATSASVSNAPQDVDPWTLMDPTDVVAQMKKDFYDLAASKKWQERKEAIEGLLSVMGNAPRVAMSPDVQQVIVTLTKMLEKDVNINVSSLCAKGLTKFATAMRTDFATMVPKVMPIAFDKLKEKKPILRDELISLVDAASYTTPLECYTEAVCGGLTKPNPQSRAQTVQFTSRLLSRHSSSTFPVDAVKQLIPDLLKCCSDADADVRESAFRAMGAILRCVGEPAARRLFGELSEDKIKMGKILEYSESIRKEFGDGPSAEILRLHGSEPKKSKPAAVTSVPGKPSEAAPARKTQPGVGRSQPASATVPRPPRVASSITNRVSTAPKPNVVKGPSQQPAVRTAGQGRTPLTVRPVQPSVSHKSNAPVKTAAAPSAPQQRPRTPLAPNVVRSNQSSASKPVTNGIHGDQKPTSNALPRPRSGIRPPTALPRIGGTGIPRLSRPSSPSK</sequence>
<name>A0AA36H7V3_CYLNA</name>